<evidence type="ECO:0000313" key="4">
    <source>
        <dbReference type="RefSeq" id="XP_029650242.1"/>
    </source>
</evidence>
<feature type="domain" description="SAM" evidence="2">
    <location>
        <begin position="82"/>
        <end position="145"/>
    </location>
</feature>
<evidence type="ECO:0000256" key="1">
    <source>
        <dbReference type="SAM" id="MobiDB-lite"/>
    </source>
</evidence>
<dbReference type="Gene3D" id="1.10.150.50">
    <property type="entry name" value="Transcription Factor, Ets-1"/>
    <property type="match status" value="1"/>
</dbReference>
<feature type="region of interest" description="Disordered" evidence="1">
    <location>
        <begin position="214"/>
        <end position="234"/>
    </location>
</feature>
<dbReference type="AlphaFoldDB" id="A0A6P7TKP5"/>
<dbReference type="PANTHER" id="PTHR46829">
    <property type="entry name" value="STERILE ALPHA MOTIF DOMAIN-CONTAINING PROTEIN 15"/>
    <property type="match status" value="1"/>
</dbReference>
<dbReference type="PROSITE" id="PS50105">
    <property type="entry name" value="SAM_DOMAIN"/>
    <property type="match status" value="1"/>
</dbReference>
<dbReference type="KEGG" id="osn:115223706"/>
<evidence type="ECO:0000259" key="2">
    <source>
        <dbReference type="PROSITE" id="PS50105"/>
    </source>
</evidence>
<dbReference type="RefSeq" id="XP_029650242.1">
    <property type="nucleotide sequence ID" value="XM_029794382.2"/>
</dbReference>
<gene>
    <name evidence="4" type="primary">LOC115223706</name>
</gene>
<accession>A0A6P7TKP5</accession>
<dbReference type="PANTHER" id="PTHR46829:SF1">
    <property type="entry name" value="STERILE ALPHA MOTIF DOMAIN-CONTAINING PROTEIN 15"/>
    <property type="match status" value="1"/>
</dbReference>
<feature type="compositionally biased region" description="Low complexity" evidence="1">
    <location>
        <begin position="220"/>
        <end position="234"/>
    </location>
</feature>
<keyword evidence="3" id="KW-1185">Reference proteome</keyword>
<name>A0A6P7TKP5_9MOLL</name>
<dbReference type="InterPro" id="IPR013761">
    <property type="entry name" value="SAM/pointed_sf"/>
</dbReference>
<sequence>MESSNDDDGVEKNEEKEEDEGGEEIEEDEGDEEKEEDEGGEEKEEDEGGEEKEEDEGDEEKEEDEGDAEVSPAERDLTFFTWTIEDVADWIKNMGFPFYQDCFIQNYVDGKKLIMADATTLCKLGIRDFQHIKTIAYQIRKLIYLEKPDWNRSISLPPRTDWGMFLEMKSKTGKITEEMEFEKFRTDHKDVIWQPPLDNSGKIQTCFREKLVSSQGATMSSESEGQQTTSSASD</sequence>
<organism evidence="3 4">
    <name type="scientific">Octopus sinensis</name>
    <name type="common">East Asian common octopus</name>
    <dbReference type="NCBI Taxonomy" id="2607531"/>
    <lineage>
        <taxon>Eukaryota</taxon>
        <taxon>Metazoa</taxon>
        <taxon>Spiralia</taxon>
        <taxon>Lophotrochozoa</taxon>
        <taxon>Mollusca</taxon>
        <taxon>Cephalopoda</taxon>
        <taxon>Coleoidea</taxon>
        <taxon>Octopodiformes</taxon>
        <taxon>Octopoda</taxon>
        <taxon>Incirrata</taxon>
        <taxon>Octopodidae</taxon>
        <taxon>Octopus</taxon>
    </lineage>
</organism>
<feature type="region of interest" description="Disordered" evidence="1">
    <location>
        <begin position="1"/>
        <end position="74"/>
    </location>
</feature>
<feature type="compositionally biased region" description="Acidic residues" evidence="1">
    <location>
        <begin position="16"/>
        <end position="68"/>
    </location>
</feature>
<evidence type="ECO:0000313" key="3">
    <source>
        <dbReference type="Proteomes" id="UP000515154"/>
    </source>
</evidence>
<dbReference type="Pfam" id="PF00536">
    <property type="entry name" value="SAM_1"/>
    <property type="match status" value="1"/>
</dbReference>
<dbReference type="SUPFAM" id="SSF47769">
    <property type="entry name" value="SAM/Pointed domain"/>
    <property type="match status" value="1"/>
</dbReference>
<dbReference type="InterPro" id="IPR001660">
    <property type="entry name" value="SAM"/>
</dbReference>
<dbReference type="Proteomes" id="UP000515154">
    <property type="component" value="Linkage group LG23"/>
</dbReference>
<protein>
    <submittedName>
        <fullName evidence="4">Sterile alpha motif domain-containing protein 15-like</fullName>
    </submittedName>
</protein>
<reference evidence="4" key="1">
    <citation type="submission" date="2025-08" db="UniProtKB">
        <authorList>
            <consortium name="RefSeq"/>
        </authorList>
    </citation>
    <scope>IDENTIFICATION</scope>
</reference>
<dbReference type="SMART" id="SM00454">
    <property type="entry name" value="SAM"/>
    <property type="match status" value="1"/>
</dbReference>
<proteinExistence type="predicted"/>